<evidence type="ECO:0000256" key="1">
    <source>
        <dbReference type="SAM" id="MobiDB-lite"/>
    </source>
</evidence>
<feature type="compositionally biased region" description="Basic and acidic residues" evidence="1">
    <location>
        <begin position="2120"/>
        <end position="2134"/>
    </location>
</feature>
<feature type="compositionally biased region" description="Low complexity" evidence="1">
    <location>
        <begin position="1975"/>
        <end position="1990"/>
    </location>
</feature>
<feature type="region of interest" description="Disordered" evidence="1">
    <location>
        <begin position="614"/>
        <end position="634"/>
    </location>
</feature>
<comment type="caution">
    <text evidence="3">The sequence shown here is derived from an EMBL/GenBank/DDBJ whole genome shotgun (WGS) entry which is preliminary data.</text>
</comment>
<evidence type="ECO:0000313" key="4">
    <source>
        <dbReference type="Proteomes" id="UP000583944"/>
    </source>
</evidence>
<name>A0A7J6Y383_TRYCR</name>
<dbReference type="EMBL" id="JABDHM010000044">
    <property type="protein sequence ID" value="KAF5220935.1"/>
    <property type="molecule type" value="Genomic_DNA"/>
</dbReference>
<feature type="region of interest" description="Disordered" evidence="1">
    <location>
        <begin position="1975"/>
        <end position="2019"/>
    </location>
</feature>
<protein>
    <recommendedName>
        <fullName evidence="2">Mon2 C-terminal domain-containing protein</fullName>
    </recommendedName>
</protein>
<proteinExistence type="predicted"/>
<dbReference type="Proteomes" id="UP000583944">
    <property type="component" value="Unassembled WGS sequence"/>
</dbReference>
<dbReference type="InterPro" id="IPR016024">
    <property type="entry name" value="ARM-type_fold"/>
</dbReference>
<evidence type="ECO:0000259" key="2">
    <source>
        <dbReference type="Pfam" id="PF16206"/>
    </source>
</evidence>
<dbReference type="VEuPathDB" id="TriTrypDB:BCY84_01345"/>
<dbReference type="VEuPathDB" id="TriTrypDB:ECC02_006095"/>
<gene>
    <name evidence="3" type="ORF">ECC02_006095</name>
</gene>
<feature type="region of interest" description="Disordered" evidence="1">
    <location>
        <begin position="2114"/>
        <end position="2134"/>
    </location>
</feature>
<reference evidence="3 4" key="1">
    <citation type="journal article" date="2019" name="Genome Biol. Evol.">
        <title>Nanopore Sequencing Significantly Improves Genome Assembly of the Protozoan Parasite Trypanosoma cruzi.</title>
        <authorList>
            <person name="Diaz-Viraque F."/>
            <person name="Pita S."/>
            <person name="Greif G."/>
            <person name="de Souza R.C.M."/>
            <person name="Iraola G."/>
            <person name="Robello C."/>
        </authorList>
    </citation>
    <scope>NUCLEOTIDE SEQUENCE [LARGE SCALE GENOMIC DNA]</scope>
    <source>
        <strain evidence="3 4">Berenice</strain>
    </source>
</reference>
<dbReference type="SUPFAM" id="SSF48371">
    <property type="entry name" value="ARM repeat"/>
    <property type="match status" value="1"/>
</dbReference>
<feature type="compositionally biased region" description="Polar residues" evidence="1">
    <location>
        <begin position="614"/>
        <end position="625"/>
    </location>
</feature>
<accession>A0A7J6Y383</accession>
<feature type="region of interest" description="Disordered" evidence="1">
    <location>
        <begin position="485"/>
        <end position="509"/>
    </location>
</feature>
<organism evidence="3 4">
    <name type="scientific">Trypanosoma cruzi</name>
    <dbReference type="NCBI Taxonomy" id="5693"/>
    <lineage>
        <taxon>Eukaryota</taxon>
        <taxon>Discoba</taxon>
        <taxon>Euglenozoa</taxon>
        <taxon>Kinetoplastea</taxon>
        <taxon>Metakinetoplastina</taxon>
        <taxon>Trypanosomatida</taxon>
        <taxon>Trypanosomatidae</taxon>
        <taxon>Trypanosoma</taxon>
        <taxon>Schizotrypanum</taxon>
    </lineage>
</organism>
<dbReference type="InterPro" id="IPR032817">
    <property type="entry name" value="Mon2_C"/>
</dbReference>
<feature type="domain" description="Mon2 C-terminal" evidence="2">
    <location>
        <begin position="1284"/>
        <end position="1349"/>
    </location>
</feature>
<evidence type="ECO:0000313" key="3">
    <source>
        <dbReference type="EMBL" id="KAF5220935.1"/>
    </source>
</evidence>
<dbReference type="Pfam" id="PF16206">
    <property type="entry name" value="Mon2_C"/>
    <property type="match status" value="1"/>
</dbReference>
<sequence>MSSKTGTSAIAGQPKAAALVATVFQTSLDNLLLAATRHRSMITLRDAVQSARIKGFTAEDIFHTFVLACDTLYGKRPYRPLLMQTLSDLGKMASLRMLPMSCNVIHVICHLVQKLLGRCPSGNVNLLQSSIRSTTVRGRSGFDSIAGSLLLDGASTLDAEFREGSTSQYPGSDSAIDTHPPDEELHMRILQTLMAYLSACEFGNAALADIMSILFLVYTQATPESMVEATCAATIEERTQALLRCLRSSSDAKQVEDDGASFTAQIQAVAYAKDLCALCSGATPKWLKLSLPRHGSVSGGPSDSIFAGIWTPPRRLRLLLLRTLITHFTESERIHSIHETNVFFTQYLNEDVVSLVVGSGRNQLHVQRHPEEKNVEQNVGTMNLVDLVLPDEQPNNEEFYLTQQLGVITISKALPVMRHAMPILLRHHVMLVKLCSEGEDGELGENARRMAVVLTLWQKVIADHEILQQLLLLTGSNGVLLPNRPPTVSSANIPSPEKQGLRRPTRASEDDAAALLLDSPPDQGGVMADSTNEMHPFADLVTVTAELLSDIIVASGGMLNLDHVRANDNRSHPGASASASASAAGGGGGIAAAGVMGGGSHWSAISMAFSRPLQFSSTPKATPNQEDGESSPPERALTSIMAQRHPATGQAADILSFLTITSQSFARVVEASRVGSSPTTTCSGPTTVSAREELTALFISLHSPLLRCFALAAQHLQGDDVIHMVLKGVTHLVQTSCILALPVQRESYLQIFVSRLHMKRDKQLLEGELVGTRSKNRVAEDSALPAKVTGAVLGVGHGRNLPDKVKPQMKHATALRRSLQSLQEKLYVLNCVISVANCMGASLEEGWRPVASCLILTEPLLKDYHRLMEQQQKQPHYGAVDEITLQDALRNADRVRDALQLLFINNALLPDSVALEDLLKSIVMETCNCAPSSYLLSIRLVSECCSLALMTVAAGRTDVSFAQLRRLWGTVKPLYLHVFDPVNMVKLVRVCLHSERMMEMVAGIFEQLVEDIAVVTAQFCQRLNKSFSDMRAKEQKQRGEEKDATLTFHFAAGPYATAALVARLSYLCSSPTRIQQGTTSTKCLVHDNGDVSKDDVETERRQLLASPTELLAVIYGYLQQPRQRHEKMQQEDVEEDVAKNDKEAVETVTRGASLMVLKEVLKLVQGFGEELRGAAWEHLLHLLRHTAAPSGAKRHPHPTTAPLTSVKQSIGIAFRALETIQHSCITSLDDEGLRQLIRCGGAFMTQQFPGLEHRLNINLSAVQLLWSIADYVVSREKGDNKNDDILWCTLLMQLYDGCLDVRPEVRQSALKTLFSLLQTYGGRLSAECWKCVFIAVLTPLMEATVQAANTCVVNSDTLSMPDKLRFRRRSSVTQQLRRGSSDSGFTSFSDSAQTLYGGYANEEEQHIAMLLAHLGEQPALFESMRVTIMDAVCRVFVSHYQAICTVLFVNCSDVQQRTDREMLLRETISLFIGLCETSQLVARTTSGESSALSAVRALHVLMTASGMTLLTESELESAWRAIEQLLRRDGDGANTMQKQCTTAVVSTIVTSLGDVVAMRIAEREQQQQQQKQQQHHQTDALVPATNVKAPASSTFFEQLCHAFSSTPSGLRGGNDGSAGGRARHDYFPDYMHIVQESLCSFAVADSYFFPSRVQTAVIGVWKTLWPMLNEHERGAIIKIALQQFPTRHSIMSFITQGTNSRGRKNREGVEEKITLTVTMAEPSSCQKEEKGERQISLSDSLPPGAHPSFLLALMDFFRSVATESEGKAVAEKQQQKDVMFTAAPALIRAAGVLLLLEYASPALLEAPGSGLLFRIPADFFDRAERCLTFFLVDTLWGGKSTPLCKAPSSTPPTVNYGFSASLATSRREGLLAFAFLFSSLVSIASNQLGAFTKNGSHDVSTHDETPEHLRCASQRLESLVVLIGELIPNVIRRSGDLASTTELLSVLVPSSSLESPLLAAVAKRSLDVLRRWSVSSSPSSPLLSPSSEESAGVTGKVTAVGAEGPSSSRQKDDDTEGPQMTAAADAVALLVDGSDLSLDGEELSNRLKSVARASMGARNLAVLQRFLSNTANEETRQMMKTTLQTIVLLYPPNLENQKPPSGWRSSGVMPAAIEGNGASDKVKNNRKKENDTGEAREVLQGILVELARLVEHTGDDAELRSMLSRAMLGICASLGFVPSA</sequence>